<dbReference type="HOGENOM" id="CLU_044007_0_0_1"/>
<dbReference type="GO" id="GO:0015919">
    <property type="term" value="P:peroxisomal membrane transport"/>
    <property type="evidence" value="ECO:0007669"/>
    <property type="project" value="InterPro"/>
</dbReference>
<dbReference type="AlphaFoldDB" id="F6HGI5"/>
<keyword evidence="1" id="KW-0472">Membrane</keyword>
<dbReference type="PaxDb" id="29760-VIT_07s0130g00080.t01"/>
<proteinExistence type="predicted"/>
<gene>
    <name evidence="2" type="ordered locus">VIT_07s0130g00080</name>
</gene>
<dbReference type="PANTHER" id="PTHR36361:SF1">
    <property type="entry name" value="PROTEIN APEM9"/>
    <property type="match status" value="1"/>
</dbReference>
<dbReference type="OrthoDB" id="1919407at2759"/>
<keyword evidence="1" id="KW-0812">Transmembrane</keyword>
<feature type="transmembrane region" description="Helical" evidence="1">
    <location>
        <begin position="317"/>
        <end position="337"/>
    </location>
</feature>
<dbReference type="InterPro" id="IPR034571">
    <property type="entry name" value="APEM9"/>
</dbReference>
<keyword evidence="3" id="KW-1185">Reference proteome</keyword>
<evidence type="ECO:0008006" key="4">
    <source>
        <dbReference type="Google" id="ProtNLM"/>
    </source>
</evidence>
<dbReference type="Proteomes" id="UP000009183">
    <property type="component" value="Chromosome 7"/>
</dbReference>
<dbReference type="EMBL" id="FN595755">
    <property type="protein sequence ID" value="CCB51331.1"/>
    <property type="molecule type" value="Genomic_DNA"/>
</dbReference>
<sequence length="389" mass="44127">MEWGGTRQAHLRIRLQNREERRGEERREETREGERAMVAIWEEIELSESYLVCCMFEEAATMASSVLKHVCDNKSTDVREDDQLYDIMESAGMVLVQSLKELGRTLEILNELRQLFGSVTAIPIQVLLAGACFEISEGSTFGVKQFLEEFLGKWRYVDEQYYVPAGREPNVVCMGGCDRSFTLGIGEYLEVVDVYVVTLLGSVLNDMEHAFSWVEKAELPEEKRKELLMTLHSLHPPKAKLSQGSLSNSLVDDHEAHCSSSKEVILSEGHLKGLKPQHPPTNGEKDRRTTVLNLSKRMDSCFWWYRSITLKLGNTRVVISNGKIMLGCLIFLVYYIFRRKRATLKRIASRQASSMKEALTSLWQLAFSYQVNPLAALQPLPAAAPGNRS</sequence>
<dbReference type="ExpressionAtlas" id="F6HGI5">
    <property type="expression patterns" value="baseline and differential"/>
</dbReference>
<accession>F6HGI5</accession>
<dbReference type="InParanoid" id="F6HGI5"/>
<keyword evidence="1" id="KW-1133">Transmembrane helix</keyword>
<protein>
    <recommendedName>
        <fullName evidence="4">Protein APEM9</fullName>
    </recommendedName>
</protein>
<evidence type="ECO:0000313" key="3">
    <source>
        <dbReference type="Proteomes" id="UP000009183"/>
    </source>
</evidence>
<dbReference type="eggNOG" id="ENOG502QV2J">
    <property type="taxonomic scope" value="Eukaryota"/>
</dbReference>
<evidence type="ECO:0000313" key="2">
    <source>
        <dbReference type="EMBL" id="CCB51331.1"/>
    </source>
</evidence>
<reference evidence="3" key="1">
    <citation type="journal article" date="2007" name="Nature">
        <title>The grapevine genome sequence suggests ancestral hexaploidization in major angiosperm phyla.</title>
        <authorList>
            <consortium name="The French-Italian Public Consortium for Grapevine Genome Characterization."/>
            <person name="Jaillon O."/>
            <person name="Aury J.-M."/>
            <person name="Noel B."/>
            <person name="Policriti A."/>
            <person name="Clepet C."/>
            <person name="Casagrande A."/>
            <person name="Choisne N."/>
            <person name="Aubourg S."/>
            <person name="Vitulo N."/>
            <person name="Jubin C."/>
            <person name="Vezzi A."/>
            <person name="Legeai F."/>
            <person name="Hugueney P."/>
            <person name="Dasilva C."/>
            <person name="Horner D."/>
            <person name="Mica E."/>
            <person name="Jublot D."/>
            <person name="Poulain J."/>
            <person name="Bruyere C."/>
            <person name="Billault A."/>
            <person name="Segurens B."/>
            <person name="Gouyvenoux M."/>
            <person name="Ugarte E."/>
            <person name="Cattonaro F."/>
            <person name="Anthouard V."/>
            <person name="Vico V."/>
            <person name="Del Fabbro C."/>
            <person name="Alaux M."/>
            <person name="Di Gaspero G."/>
            <person name="Dumas V."/>
            <person name="Felice N."/>
            <person name="Paillard S."/>
            <person name="Juman I."/>
            <person name="Moroldo M."/>
            <person name="Scalabrin S."/>
            <person name="Canaguier A."/>
            <person name="Le Clainche I."/>
            <person name="Malacrida G."/>
            <person name="Durand E."/>
            <person name="Pesole G."/>
            <person name="Laucou V."/>
            <person name="Chatelet P."/>
            <person name="Merdinoglu D."/>
            <person name="Delledonne M."/>
            <person name="Pezzotti M."/>
            <person name="Lecharny A."/>
            <person name="Scarpelli C."/>
            <person name="Artiguenave F."/>
            <person name="Pe M.E."/>
            <person name="Valle G."/>
            <person name="Morgante M."/>
            <person name="Caboche M."/>
            <person name="Adam-Blondon A.-F."/>
            <person name="Weissenbach J."/>
            <person name="Quetier F."/>
            <person name="Wincker P."/>
        </authorList>
    </citation>
    <scope>NUCLEOTIDE SEQUENCE [LARGE SCALE GENOMIC DNA]</scope>
    <source>
        <strain evidence="3">cv. Pinot noir / PN40024</strain>
    </source>
</reference>
<dbReference type="PANTHER" id="PTHR36361">
    <property type="entry name" value="PROTEIN APEM9"/>
    <property type="match status" value="1"/>
</dbReference>
<evidence type="ECO:0000256" key="1">
    <source>
        <dbReference type="SAM" id="Phobius"/>
    </source>
</evidence>
<dbReference type="STRING" id="29760.F6HGI5"/>
<dbReference type="FunCoup" id="F6HGI5">
    <property type="interactions" value="1529"/>
</dbReference>
<organism evidence="2 3">
    <name type="scientific">Vitis vinifera</name>
    <name type="common">Grape</name>
    <dbReference type="NCBI Taxonomy" id="29760"/>
    <lineage>
        <taxon>Eukaryota</taxon>
        <taxon>Viridiplantae</taxon>
        <taxon>Streptophyta</taxon>
        <taxon>Embryophyta</taxon>
        <taxon>Tracheophyta</taxon>
        <taxon>Spermatophyta</taxon>
        <taxon>Magnoliopsida</taxon>
        <taxon>eudicotyledons</taxon>
        <taxon>Gunneridae</taxon>
        <taxon>Pentapetalae</taxon>
        <taxon>rosids</taxon>
        <taxon>Vitales</taxon>
        <taxon>Vitaceae</taxon>
        <taxon>Viteae</taxon>
        <taxon>Vitis</taxon>
    </lineage>
</organism>
<name>F6HGI5_VITVI</name>